<feature type="domain" description="SLH" evidence="6">
    <location>
        <begin position="83"/>
        <end position="146"/>
    </location>
</feature>
<dbReference type="Gene3D" id="2.30.30.40">
    <property type="entry name" value="SH3 Domains"/>
    <property type="match status" value="1"/>
</dbReference>
<dbReference type="SMART" id="SM00287">
    <property type="entry name" value="SH3b"/>
    <property type="match status" value="1"/>
</dbReference>
<sequence length="484" mass="53239">MKKFASVSLSVPLALSLVFNINTETVHADSTFPDIDIDEVDTLVEDEIVSGYPDGYFYPRDEVTRAEAAVMIGRAHDVDGEERDTSFPDVSESHYASGYIASIAEMDIIQGHTNGSFAPNDSLTRGDMAEILNDAFDYEQTQELSFNDVHEDDYFSDAVDVIAGSGITIGYPDGTYRPERSITREEFSLFVARTLYPEYRAEYISDSGSNDDENEEEESKEEEEKNEEVNEDVIAEGTVVRASVLNVRPDPSTNHTPVGQINTHDRVDIHDTEDGWAQIRIDDIEGYISKQYVTVHDPALSGDELDGTSIVVDAGHGGRDPGAIANGLEEKEIALDVSLRLEAQLAYAGADVIMTRTSDTYPSLDDRVELTNHNNADSFVSVHANAAGNPDANGTETYWNATYASSGSKQLATDVQTELLAKLGTNDRGVKEGNFKVIRETTMPSILVELGFMTSPSDAELMKTRDFRENSAQAMLDGFINYHN</sequence>
<feature type="signal peptide" evidence="5">
    <location>
        <begin position="1"/>
        <end position="28"/>
    </location>
</feature>
<dbReference type="GO" id="GO:0071555">
    <property type="term" value="P:cell wall organization"/>
    <property type="evidence" value="ECO:0007669"/>
    <property type="project" value="UniProtKB-KW"/>
</dbReference>
<feature type="region of interest" description="Disordered" evidence="4">
    <location>
        <begin position="202"/>
        <end position="229"/>
    </location>
</feature>
<evidence type="ECO:0000256" key="4">
    <source>
        <dbReference type="SAM" id="MobiDB-lite"/>
    </source>
</evidence>
<feature type="domain" description="SH3b" evidence="7">
    <location>
        <begin position="235"/>
        <end position="297"/>
    </location>
</feature>
<dbReference type="PROSITE" id="PS51272">
    <property type="entry name" value="SLH"/>
    <property type="match status" value="3"/>
</dbReference>
<protein>
    <submittedName>
        <fullName evidence="8">N-acetylmuramoyl-L-alanine amidase</fullName>
        <ecNumber evidence="8">3.5.1.28</ecNumber>
    </submittedName>
</protein>
<dbReference type="RefSeq" id="WP_184664999.1">
    <property type="nucleotide sequence ID" value="NZ_JACHHB010000014.1"/>
</dbReference>
<dbReference type="AlphaFoldDB" id="A0A840QTB6"/>
<dbReference type="Proteomes" id="UP000551878">
    <property type="component" value="Unassembled WGS sequence"/>
</dbReference>
<dbReference type="SUPFAM" id="SSF53187">
    <property type="entry name" value="Zn-dependent exopeptidases"/>
    <property type="match status" value="1"/>
</dbReference>
<dbReference type="SMART" id="SM00646">
    <property type="entry name" value="Ami_3"/>
    <property type="match status" value="1"/>
</dbReference>
<evidence type="ECO:0000256" key="1">
    <source>
        <dbReference type="ARBA" id="ARBA00022729"/>
    </source>
</evidence>
<dbReference type="EC" id="3.5.1.28" evidence="8"/>
<dbReference type="GO" id="GO:0008745">
    <property type="term" value="F:N-acetylmuramoyl-L-alanine amidase activity"/>
    <property type="evidence" value="ECO:0007669"/>
    <property type="project" value="UniProtKB-EC"/>
</dbReference>
<comment type="caution">
    <text evidence="8">The sequence shown here is derived from an EMBL/GenBank/DDBJ whole genome shotgun (WGS) entry which is preliminary data.</text>
</comment>
<evidence type="ECO:0000256" key="3">
    <source>
        <dbReference type="ARBA" id="ARBA00023316"/>
    </source>
</evidence>
<reference evidence="8 9" key="1">
    <citation type="submission" date="2020-08" db="EMBL/GenBank/DDBJ databases">
        <title>Genomic Encyclopedia of Type Strains, Phase IV (KMG-IV): sequencing the most valuable type-strain genomes for metagenomic binning, comparative biology and taxonomic classification.</title>
        <authorList>
            <person name="Goeker M."/>
        </authorList>
    </citation>
    <scope>NUCLEOTIDE SEQUENCE [LARGE SCALE GENOMIC DNA]</scope>
    <source>
        <strain evidence="8 9">DSM 24696</strain>
    </source>
</reference>
<name>A0A840QTB6_9BACI</name>
<dbReference type="CDD" id="cd02696">
    <property type="entry name" value="MurNAc-LAA"/>
    <property type="match status" value="1"/>
</dbReference>
<dbReference type="Pfam" id="PF01520">
    <property type="entry name" value="Amidase_3"/>
    <property type="match status" value="1"/>
</dbReference>
<dbReference type="GO" id="GO:0009253">
    <property type="term" value="P:peptidoglycan catabolic process"/>
    <property type="evidence" value="ECO:0007669"/>
    <property type="project" value="InterPro"/>
</dbReference>
<proteinExistence type="predicted"/>
<accession>A0A840QTB6</accession>
<evidence type="ECO:0000256" key="2">
    <source>
        <dbReference type="ARBA" id="ARBA00022801"/>
    </source>
</evidence>
<dbReference type="PANTHER" id="PTHR30404">
    <property type="entry name" value="N-ACETYLMURAMOYL-L-ALANINE AMIDASE"/>
    <property type="match status" value="1"/>
</dbReference>
<dbReference type="Pfam" id="PF00395">
    <property type="entry name" value="SLH"/>
    <property type="match status" value="3"/>
</dbReference>
<dbReference type="InterPro" id="IPR002508">
    <property type="entry name" value="MurNAc-LAA_cat"/>
</dbReference>
<feature type="domain" description="SLH" evidence="6">
    <location>
        <begin position="147"/>
        <end position="205"/>
    </location>
</feature>
<dbReference type="Pfam" id="PF08239">
    <property type="entry name" value="SH3_3"/>
    <property type="match status" value="1"/>
</dbReference>
<dbReference type="InterPro" id="IPR050695">
    <property type="entry name" value="N-acetylmuramoyl_amidase_3"/>
</dbReference>
<evidence type="ECO:0000259" key="6">
    <source>
        <dbReference type="PROSITE" id="PS51272"/>
    </source>
</evidence>
<feature type="compositionally biased region" description="Acidic residues" evidence="4">
    <location>
        <begin position="209"/>
        <end position="229"/>
    </location>
</feature>
<evidence type="ECO:0000313" key="8">
    <source>
        <dbReference type="EMBL" id="MBB5174590.1"/>
    </source>
</evidence>
<gene>
    <name evidence="8" type="ORF">HNQ41_002807</name>
</gene>
<dbReference type="InterPro" id="IPR003646">
    <property type="entry name" value="SH3-like_bac-type"/>
</dbReference>
<feature type="domain" description="SLH" evidence="6">
    <location>
        <begin position="23"/>
        <end position="82"/>
    </location>
</feature>
<dbReference type="EMBL" id="JACHHB010000014">
    <property type="protein sequence ID" value="MBB5174590.1"/>
    <property type="molecule type" value="Genomic_DNA"/>
</dbReference>
<evidence type="ECO:0000256" key="5">
    <source>
        <dbReference type="SAM" id="SignalP"/>
    </source>
</evidence>
<feature type="chain" id="PRO_5032620424" evidence="5">
    <location>
        <begin position="29"/>
        <end position="484"/>
    </location>
</feature>
<keyword evidence="2 8" id="KW-0378">Hydrolase</keyword>
<dbReference type="GO" id="GO:0030288">
    <property type="term" value="C:outer membrane-bounded periplasmic space"/>
    <property type="evidence" value="ECO:0007669"/>
    <property type="project" value="TreeGrafter"/>
</dbReference>
<keyword evidence="1 5" id="KW-0732">Signal</keyword>
<evidence type="ECO:0000259" key="7">
    <source>
        <dbReference type="PROSITE" id="PS51781"/>
    </source>
</evidence>
<dbReference type="PANTHER" id="PTHR30404:SF0">
    <property type="entry name" value="N-ACETYLMURAMOYL-L-ALANINE AMIDASE AMIC"/>
    <property type="match status" value="1"/>
</dbReference>
<keyword evidence="9" id="KW-1185">Reference proteome</keyword>
<keyword evidence="3" id="KW-0961">Cell wall biogenesis/degradation</keyword>
<dbReference type="Gene3D" id="3.40.630.40">
    <property type="entry name" value="Zn-dependent exopeptidases"/>
    <property type="match status" value="1"/>
</dbReference>
<dbReference type="InterPro" id="IPR001119">
    <property type="entry name" value="SLH_dom"/>
</dbReference>
<organism evidence="8 9">
    <name type="scientific">Texcoconibacillus texcoconensis</name>
    <dbReference type="NCBI Taxonomy" id="1095777"/>
    <lineage>
        <taxon>Bacteria</taxon>
        <taxon>Bacillati</taxon>
        <taxon>Bacillota</taxon>
        <taxon>Bacilli</taxon>
        <taxon>Bacillales</taxon>
        <taxon>Bacillaceae</taxon>
        <taxon>Texcoconibacillus</taxon>
    </lineage>
</organism>
<dbReference type="PROSITE" id="PS51781">
    <property type="entry name" value="SH3B"/>
    <property type="match status" value="1"/>
</dbReference>
<evidence type="ECO:0000313" key="9">
    <source>
        <dbReference type="Proteomes" id="UP000551878"/>
    </source>
</evidence>